<dbReference type="AlphaFoldDB" id="A0A6I4SMA9"/>
<reference evidence="2 3" key="1">
    <citation type="submission" date="2019-12" db="EMBL/GenBank/DDBJ databases">
        <title>Genomic-based taxomic classification of the family Erythrobacteraceae.</title>
        <authorList>
            <person name="Xu L."/>
        </authorList>
    </citation>
    <scope>NUCLEOTIDE SEQUENCE [LARGE SCALE GENOMIC DNA]</scope>
    <source>
        <strain evidence="2 3">JCM 17802</strain>
    </source>
</reference>
<keyword evidence="3" id="KW-1185">Reference proteome</keyword>
<name>A0A6I4SMA9_9SPHN</name>
<protein>
    <submittedName>
        <fullName evidence="2">Uncharacterized protein</fullName>
    </submittedName>
</protein>
<evidence type="ECO:0000256" key="1">
    <source>
        <dbReference type="SAM" id="MobiDB-lite"/>
    </source>
</evidence>
<comment type="caution">
    <text evidence="2">The sequence shown here is derived from an EMBL/GenBank/DDBJ whole genome shotgun (WGS) entry which is preliminary data.</text>
</comment>
<dbReference type="RefSeq" id="WP_202392107.1">
    <property type="nucleotide sequence ID" value="NZ_WTYS01000001.1"/>
</dbReference>
<evidence type="ECO:0000313" key="3">
    <source>
        <dbReference type="Proteomes" id="UP000468943"/>
    </source>
</evidence>
<gene>
    <name evidence="2" type="ORF">GRI36_03300</name>
</gene>
<evidence type="ECO:0000313" key="2">
    <source>
        <dbReference type="EMBL" id="MXO55902.1"/>
    </source>
</evidence>
<dbReference type="Proteomes" id="UP000468943">
    <property type="component" value="Unassembled WGS sequence"/>
</dbReference>
<sequence>MIDYFALGLTHALILLAVIRLAGRKDLDDDPALPDLRKKTLPTSSPADSITAQSDRDA</sequence>
<organism evidence="2 3">
    <name type="scientific">Pontixanthobacter gangjinensis</name>
    <dbReference type="NCBI Taxonomy" id="1028742"/>
    <lineage>
        <taxon>Bacteria</taxon>
        <taxon>Pseudomonadati</taxon>
        <taxon>Pseudomonadota</taxon>
        <taxon>Alphaproteobacteria</taxon>
        <taxon>Sphingomonadales</taxon>
        <taxon>Erythrobacteraceae</taxon>
        <taxon>Pontixanthobacter</taxon>
    </lineage>
</organism>
<dbReference type="EMBL" id="WTYS01000001">
    <property type="protein sequence ID" value="MXO55902.1"/>
    <property type="molecule type" value="Genomic_DNA"/>
</dbReference>
<feature type="region of interest" description="Disordered" evidence="1">
    <location>
        <begin position="26"/>
        <end position="58"/>
    </location>
</feature>
<proteinExistence type="predicted"/>
<accession>A0A6I4SMA9</accession>
<feature type="compositionally biased region" description="Polar residues" evidence="1">
    <location>
        <begin position="41"/>
        <end position="58"/>
    </location>
</feature>